<evidence type="ECO:0000313" key="2">
    <source>
        <dbReference type="EMBL" id="KAA3465129.1"/>
    </source>
</evidence>
<dbReference type="InterPro" id="IPR012337">
    <property type="entry name" value="RNaseH-like_sf"/>
</dbReference>
<name>A0A5B6V7F3_9ROSI</name>
<dbReference type="GO" id="GO:0004523">
    <property type="term" value="F:RNA-DNA hybrid ribonuclease activity"/>
    <property type="evidence" value="ECO:0007669"/>
    <property type="project" value="InterPro"/>
</dbReference>
<dbReference type="InterPro" id="IPR052929">
    <property type="entry name" value="RNase_H-like_EbsB-rel"/>
</dbReference>
<dbReference type="InterPro" id="IPR002156">
    <property type="entry name" value="RNaseH_domain"/>
</dbReference>
<gene>
    <name evidence="2" type="ORF">EPI10_000330</name>
</gene>
<comment type="caution">
    <text evidence="2">The sequence shown here is derived from an EMBL/GenBank/DDBJ whole genome shotgun (WGS) entry which is preliminary data.</text>
</comment>
<dbReference type="SUPFAM" id="SSF53098">
    <property type="entry name" value="Ribonuclease H-like"/>
    <property type="match status" value="1"/>
</dbReference>
<proteinExistence type="predicted"/>
<keyword evidence="2" id="KW-0548">Nucleotidyltransferase</keyword>
<dbReference type="Pfam" id="PF13456">
    <property type="entry name" value="RVT_3"/>
    <property type="match status" value="1"/>
</dbReference>
<accession>A0A5B6V7F3</accession>
<dbReference type="AlphaFoldDB" id="A0A5B6V7F3"/>
<dbReference type="GO" id="GO:0003676">
    <property type="term" value="F:nucleic acid binding"/>
    <property type="evidence" value="ECO:0007669"/>
    <property type="project" value="InterPro"/>
</dbReference>
<dbReference type="GO" id="GO:0003964">
    <property type="term" value="F:RNA-directed DNA polymerase activity"/>
    <property type="evidence" value="ECO:0007669"/>
    <property type="project" value="UniProtKB-KW"/>
</dbReference>
<dbReference type="InterPro" id="IPR036397">
    <property type="entry name" value="RNaseH_sf"/>
</dbReference>
<dbReference type="EMBL" id="SMMG02000007">
    <property type="protein sequence ID" value="KAA3465129.1"/>
    <property type="molecule type" value="Genomic_DNA"/>
</dbReference>
<dbReference type="OrthoDB" id="1748820at2759"/>
<keyword evidence="2" id="KW-0695">RNA-directed DNA polymerase</keyword>
<protein>
    <submittedName>
        <fullName evidence="2">Reverse transcriptase</fullName>
    </submittedName>
</protein>
<sequence>MGKSVLGVIARNNEGLVMAACTYPWDNTPDPITTEARACLQAIIMAEEMGFQEICVEGDSLTIIKKVNSLEDDRSKISNLIKEIRGRLPKFRATSSRHIFREANRAAHEMAREGNKYDEPRYWVEEAPTPVKRLVVQEIR</sequence>
<dbReference type="PANTHER" id="PTHR47074">
    <property type="entry name" value="BNAC02G40300D PROTEIN"/>
    <property type="match status" value="1"/>
</dbReference>
<reference evidence="3" key="1">
    <citation type="journal article" date="2019" name="Plant Biotechnol. J.">
        <title>Genome sequencing of the Australian wild diploid species Gossypium australe highlights disease resistance and delayed gland morphogenesis.</title>
        <authorList>
            <person name="Cai Y."/>
            <person name="Cai X."/>
            <person name="Wang Q."/>
            <person name="Wang P."/>
            <person name="Zhang Y."/>
            <person name="Cai C."/>
            <person name="Xu Y."/>
            <person name="Wang K."/>
            <person name="Zhou Z."/>
            <person name="Wang C."/>
            <person name="Geng S."/>
            <person name="Li B."/>
            <person name="Dong Q."/>
            <person name="Hou Y."/>
            <person name="Wang H."/>
            <person name="Ai P."/>
            <person name="Liu Z."/>
            <person name="Yi F."/>
            <person name="Sun M."/>
            <person name="An G."/>
            <person name="Cheng J."/>
            <person name="Zhang Y."/>
            <person name="Shi Q."/>
            <person name="Xie Y."/>
            <person name="Shi X."/>
            <person name="Chang Y."/>
            <person name="Huang F."/>
            <person name="Chen Y."/>
            <person name="Hong S."/>
            <person name="Mi L."/>
            <person name="Sun Q."/>
            <person name="Zhang L."/>
            <person name="Zhou B."/>
            <person name="Peng R."/>
            <person name="Zhang X."/>
            <person name="Liu F."/>
        </authorList>
    </citation>
    <scope>NUCLEOTIDE SEQUENCE [LARGE SCALE GENOMIC DNA]</scope>
    <source>
        <strain evidence="3">cv. PA1801</strain>
    </source>
</reference>
<evidence type="ECO:0000259" key="1">
    <source>
        <dbReference type="Pfam" id="PF13456"/>
    </source>
</evidence>
<keyword evidence="2" id="KW-0808">Transferase</keyword>
<dbReference type="CDD" id="cd06222">
    <property type="entry name" value="RNase_H_like"/>
    <property type="match status" value="1"/>
</dbReference>
<feature type="domain" description="RNase H type-1" evidence="1">
    <location>
        <begin position="2"/>
        <end position="113"/>
    </location>
</feature>
<dbReference type="Gene3D" id="3.30.420.10">
    <property type="entry name" value="Ribonuclease H-like superfamily/Ribonuclease H"/>
    <property type="match status" value="1"/>
</dbReference>
<dbReference type="Proteomes" id="UP000325315">
    <property type="component" value="Unassembled WGS sequence"/>
</dbReference>
<organism evidence="2 3">
    <name type="scientific">Gossypium australe</name>
    <dbReference type="NCBI Taxonomy" id="47621"/>
    <lineage>
        <taxon>Eukaryota</taxon>
        <taxon>Viridiplantae</taxon>
        <taxon>Streptophyta</taxon>
        <taxon>Embryophyta</taxon>
        <taxon>Tracheophyta</taxon>
        <taxon>Spermatophyta</taxon>
        <taxon>Magnoliopsida</taxon>
        <taxon>eudicotyledons</taxon>
        <taxon>Gunneridae</taxon>
        <taxon>Pentapetalae</taxon>
        <taxon>rosids</taxon>
        <taxon>malvids</taxon>
        <taxon>Malvales</taxon>
        <taxon>Malvaceae</taxon>
        <taxon>Malvoideae</taxon>
        <taxon>Gossypium</taxon>
    </lineage>
</organism>
<dbReference type="PANTHER" id="PTHR47074:SF61">
    <property type="entry name" value="RNASE H TYPE-1 DOMAIN-CONTAINING PROTEIN"/>
    <property type="match status" value="1"/>
</dbReference>
<dbReference type="InterPro" id="IPR044730">
    <property type="entry name" value="RNase_H-like_dom_plant"/>
</dbReference>
<keyword evidence="3" id="KW-1185">Reference proteome</keyword>
<evidence type="ECO:0000313" key="3">
    <source>
        <dbReference type="Proteomes" id="UP000325315"/>
    </source>
</evidence>